<dbReference type="RefSeq" id="WP_015243899.1">
    <property type="nucleotide sequence ID" value="NC_019892.1"/>
</dbReference>
<feature type="domain" description="Metallo-beta-lactamase" evidence="1">
    <location>
        <begin position="20"/>
        <end position="230"/>
    </location>
</feature>
<dbReference type="Pfam" id="PF23023">
    <property type="entry name" value="Anti-Pycsar_Apyc1"/>
    <property type="match status" value="1"/>
</dbReference>
<dbReference type="GO" id="GO:0016787">
    <property type="term" value="F:hydrolase activity"/>
    <property type="evidence" value="ECO:0007669"/>
    <property type="project" value="UniProtKB-KW"/>
</dbReference>
<evidence type="ECO:0000313" key="2">
    <source>
        <dbReference type="EMBL" id="AGA24714.1"/>
    </source>
</evidence>
<dbReference type="EMBL" id="CP003364">
    <property type="protein sequence ID" value="AGA24714.1"/>
    <property type="molecule type" value="Genomic_DNA"/>
</dbReference>
<proteinExistence type="predicted"/>
<organism evidence="2 3">
    <name type="scientific">Singulisphaera acidiphila (strain ATCC BAA-1392 / DSM 18658 / VKM B-2454 / MOB10)</name>
    <dbReference type="NCBI Taxonomy" id="886293"/>
    <lineage>
        <taxon>Bacteria</taxon>
        <taxon>Pseudomonadati</taxon>
        <taxon>Planctomycetota</taxon>
        <taxon>Planctomycetia</taxon>
        <taxon>Isosphaerales</taxon>
        <taxon>Isosphaeraceae</taxon>
        <taxon>Singulisphaera</taxon>
    </lineage>
</organism>
<evidence type="ECO:0000313" key="3">
    <source>
        <dbReference type="Proteomes" id="UP000010798"/>
    </source>
</evidence>
<keyword evidence="2" id="KW-0378">Hydrolase</keyword>
<dbReference type="SUPFAM" id="SSF56281">
    <property type="entry name" value="Metallo-hydrolase/oxidoreductase"/>
    <property type="match status" value="1"/>
</dbReference>
<dbReference type="InterPro" id="IPR001279">
    <property type="entry name" value="Metallo-B-lactamas"/>
</dbReference>
<sequence length="253" mass="27624">MSEVRLIPLGVGDAFAASHYTTCLALGVDDAWLLIECPHPIRKMLREATGAAGLPFDLDRVEAVAVSHLHADHCSGLEDFGYYTYFALGRRARLAMHPEASAKLWDGLLAAGMAEVQMEPNGPTIQKQLDDYFELIPLNASTPVSVGPFAIECRRTIHPVPTTAFRIRAGGRTLAFSADTAFDPTLIDWLAPADLIVHEVTVLGHAAVHTPYEKLVALPAALRNKMRLIHYPDDFDLAASVIEPLRQGQCYAV</sequence>
<keyword evidence="3" id="KW-1185">Reference proteome</keyword>
<dbReference type="SMART" id="SM00849">
    <property type="entry name" value="Lactamase_B"/>
    <property type="match status" value="1"/>
</dbReference>
<gene>
    <name evidence="2" type="ordered locus">Sinac_0263</name>
</gene>
<name>L0D5L0_SINAD</name>
<dbReference type="AlphaFoldDB" id="L0D5L0"/>
<accession>L0D5L0</accession>
<dbReference type="Proteomes" id="UP000010798">
    <property type="component" value="Chromosome"/>
</dbReference>
<evidence type="ECO:0000259" key="1">
    <source>
        <dbReference type="SMART" id="SM00849"/>
    </source>
</evidence>
<dbReference type="OrthoDB" id="9803916at2"/>
<dbReference type="STRING" id="886293.Sinac_0263"/>
<reference evidence="2 3" key="1">
    <citation type="submission" date="2012-02" db="EMBL/GenBank/DDBJ databases">
        <title>Complete sequence of chromosome of Singulisphaera acidiphila DSM 18658.</title>
        <authorList>
            <consortium name="US DOE Joint Genome Institute (JGI-PGF)"/>
            <person name="Lucas S."/>
            <person name="Copeland A."/>
            <person name="Lapidus A."/>
            <person name="Glavina del Rio T."/>
            <person name="Dalin E."/>
            <person name="Tice H."/>
            <person name="Bruce D."/>
            <person name="Goodwin L."/>
            <person name="Pitluck S."/>
            <person name="Peters L."/>
            <person name="Ovchinnikova G."/>
            <person name="Chertkov O."/>
            <person name="Kyrpides N."/>
            <person name="Mavromatis K."/>
            <person name="Ivanova N."/>
            <person name="Brettin T."/>
            <person name="Detter J.C."/>
            <person name="Han C."/>
            <person name="Larimer F."/>
            <person name="Land M."/>
            <person name="Hauser L."/>
            <person name="Markowitz V."/>
            <person name="Cheng J.-F."/>
            <person name="Hugenholtz P."/>
            <person name="Woyke T."/>
            <person name="Wu D."/>
            <person name="Tindall B."/>
            <person name="Pomrenke H."/>
            <person name="Brambilla E."/>
            <person name="Klenk H.-P."/>
            <person name="Eisen J.A."/>
        </authorList>
    </citation>
    <scope>NUCLEOTIDE SEQUENCE [LARGE SCALE GENOMIC DNA]</scope>
    <source>
        <strain evidence="3">ATCC BAA-1392 / DSM 18658 / VKM B-2454 / MOB10</strain>
    </source>
</reference>
<dbReference type="eggNOG" id="COG1234">
    <property type="taxonomic scope" value="Bacteria"/>
</dbReference>
<dbReference type="GO" id="GO:0046872">
    <property type="term" value="F:metal ion binding"/>
    <property type="evidence" value="ECO:0007669"/>
    <property type="project" value="UniProtKB-KW"/>
</dbReference>
<protein>
    <submittedName>
        <fullName evidence="2">Metal-dependent hydrolase, beta-lactamase superfamily III</fullName>
    </submittedName>
</protein>
<dbReference type="InterPro" id="IPR036866">
    <property type="entry name" value="RibonucZ/Hydroxyglut_hydro"/>
</dbReference>
<dbReference type="KEGG" id="saci:Sinac_0263"/>
<dbReference type="Gene3D" id="3.60.15.10">
    <property type="entry name" value="Ribonuclease Z/Hydroxyacylglutathione hydrolase-like"/>
    <property type="match status" value="1"/>
</dbReference>
<dbReference type="HOGENOM" id="CLU_096503_1_0_0"/>